<feature type="binding site" evidence="7">
    <location>
        <position position="87"/>
    </location>
    <ligand>
        <name>Zn(2+)</name>
        <dbReference type="ChEBI" id="CHEBI:29105"/>
    </ligand>
</feature>
<comment type="pathway">
    <text evidence="7">Amino-acid degradation; L-histidine degradation into L-glutamate; N-formimidoyl-L-glutamate from L-histidine: step 3/3.</text>
</comment>
<dbReference type="CDD" id="cd01296">
    <property type="entry name" value="Imidazolone-5PH"/>
    <property type="match status" value="1"/>
</dbReference>
<feature type="binding site" evidence="7">
    <location>
        <position position="190"/>
    </location>
    <ligand>
        <name>4-imidazolone-5-propanoate</name>
        <dbReference type="ChEBI" id="CHEBI:77893"/>
    </ligand>
</feature>
<dbReference type="GO" id="GO:0019557">
    <property type="term" value="P:L-histidine catabolic process to glutamate and formate"/>
    <property type="evidence" value="ECO:0007669"/>
    <property type="project" value="UniProtKB-UniPathway"/>
</dbReference>
<dbReference type="FunFam" id="3.20.20.140:FF:000007">
    <property type="entry name" value="Imidazolonepropionase"/>
    <property type="match status" value="1"/>
</dbReference>
<dbReference type="Pfam" id="PF01979">
    <property type="entry name" value="Amidohydro_1"/>
    <property type="match status" value="1"/>
</dbReference>
<dbReference type="GO" id="GO:0008270">
    <property type="term" value="F:zinc ion binding"/>
    <property type="evidence" value="ECO:0007669"/>
    <property type="project" value="UniProtKB-UniRule"/>
</dbReference>
<keyword evidence="7" id="KW-0963">Cytoplasm</keyword>
<dbReference type="InterPro" id="IPR005920">
    <property type="entry name" value="HutI"/>
</dbReference>
<evidence type="ECO:0000256" key="6">
    <source>
        <dbReference type="ARBA" id="ARBA00023004"/>
    </source>
</evidence>
<gene>
    <name evidence="7 9" type="primary">hutI</name>
    <name evidence="9" type="ORF">SBF1_1290019</name>
</gene>
<dbReference type="GO" id="GO:0019556">
    <property type="term" value="P:L-histidine catabolic process to glutamate and formamide"/>
    <property type="evidence" value="ECO:0007669"/>
    <property type="project" value="UniProtKB-UniRule"/>
</dbReference>
<accession>A0A2U3K3S1</accession>
<evidence type="ECO:0000313" key="10">
    <source>
        <dbReference type="Proteomes" id="UP000238916"/>
    </source>
</evidence>
<keyword evidence="2 7" id="KW-0479">Metal-binding</keyword>
<comment type="cofactor">
    <cofactor evidence="7">
        <name>Zn(2+)</name>
        <dbReference type="ChEBI" id="CHEBI:29105"/>
    </cofactor>
    <cofactor evidence="7">
        <name>Fe(3+)</name>
        <dbReference type="ChEBI" id="CHEBI:29034"/>
    </cofactor>
    <text evidence="7">Binds 1 zinc or iron ion per subunit.</text>
</comment>
<feature type="binding site" evidence="7">
    <location>
        <position position="332"/>
    </location>
    <ligand>
        <name>N-formimidoyl-L-glutamate</name>
        <dbReference type="ChEBI" id="CHEBI:58928"/>
    </ligand>
</feature>
<dbReference type="HAMAP" id="MF_00372">
    <property type="entry name" value="HutI"/>
    <property type="match status" value="1"/>
</dbReference>
<sequence>MHYADLLIHSAEMMATMKGHSESPARGEGMSEIGLIYNGAVAIREGKIIAVGTTEEVLAGGWLGPETMQISAQGKVVTPGFIDPHTHALYAGSRENELSLKIKGVSYLEILKQGGGILATVRSTKQATDEEIKAQTSQRLQTMLSLGTTTAEVKSGYGLTLDEEMRALRLIKELDSELVIDLVATFMGAHAVAPGYSEEEFTNYLVDEVLPEIAAHAQAEFCDVFCEPGVFSVSSSERILAKAKQLHFKLKIHADELAAAGGAELAAKLSVTSAEHLLQASDEGIAALAKQGVIAVLLPATSFNLAKNTYARAREMIKAGVPVALATDSNPGSSPTESMPFVLTLACLYLRLTPEEALIAATINAAHAISRADQAGSLEVGKHGDVLILDIPNLNYLPYHFGSNPVGTVIKRGLVAWSACGSSTRQCNALGT</sequence>
<evidence type="ECO:0000313" key="9">
    <source>
        <dbReference type="EMBL" id="SPF34259.1"/>
    </source>
</evidence>
<dbReference type="EMBL" id="OMOF01000034">
    <property type="protein sequence ID" value="SPF34259.1"/>
    <property type="molecule type" value="Genomic_DNA"/>
</dbReference>
<dbReference type="SUPFAM" id="SSF51556">
    <property type="entry name" value="Metallo-dependent hydrolases"/>
    <property type="match status" value="1"/>
</dbReference>
<comment type="function">
    <text evidence="7">Catalyzes the hydrolytic cleavage of the carbon-nitrogen bond in imidazolone-5-propanoate to yield N-formimidoyl-L-glutamate. It is the third step in the universal histidine degradation pathway.</text>
</comment>
<dbReference type="InterPro" id="IPR011059">
    <property type="entry name" value="Metal-dep_hydrolase_composite"/>
</dbReference>
<dbReference type="EC" id="3.5.2.7" evidence="1 7"/>
<evidence type="ECO:0000256" key="7">
    <source>
        <dbReference type="HAMAP-Rule" id="MF_00372"/>
    </source>
</evidence>
<evidence type="ECO:0000256" key="4">
    <source>
        <dbReference type="ARBA" id="ARBA00022808"/>
    </source>
</evidence>
<feature type="binding site" evidence="7">
    <location>
        <position position="256"/>
    </location>
    <ligand>
        <name>4-imidazolone-5-propanoate</name>
        <dbReference type="ChEBI" id="CHEBI:77893"/>
    </ligand>
</feature>
<dbReference type="GO" id="GO:0005506">
    <property type="term" value="F:iron ion binding"/>
    <property type="evidence" value="ECO:0007669"/>
    <property type="project" value="UniProtKB-UniRule"/>
</dbReference>
<evidence type="ECO:0000256" key="2">
    <source>
        <dbReference type="ARBA" id="ARBA00022723"/>
    </source>
</evidence>
<reference evidence="10" key="1">
    <citation type="submission" date="2018-02" db="EMBL/GenBank/DDBJ databases">
        <authorList>
            <person name="Hausmann B."/>
        </authorList>
    </citation>
    <scope>NUCLEOTIDE SEQUENCE [LARGE SCALE GENOMIC DNA]</scope>
    <source>
        <strain evidence="10">Peat soil MAG SbF1</strain>
    </source>
</reference>
<feature type="binding site" evidence="7">
    <location>
        <position position="157"/>
    </location>
    <ligand>
        <name>N-formimidoyl-L-glutamate</name>
        <dbReference type="ChEBI" id="CHEBI:58928"/>
    </ligand>
</feature>
<evidence type="ECO:0000259" key="8">
    <source>
        <dbReference type="Pfam" id="PF01979"/>
    </source>
</evidence>
<proteinExistence type="inferred from homology"/>
<evidence type="ECO:0000256" key="1">
    <source>
        <dbReference type="ARBA" id="ARBA00012864"/>
    </source>
</evidence>
<dbReference type="UniPathway" id="UPA00379">
    <property type="reaction ID" value="UER00551"/>
</dbReference>
<feature type="binding site" evidence="7">
    <location>
        <position position="328"/>
    </location>
    <ligand>
        <name>Fe(3+)</name>
        <dbReference type="ChEBI" id="CHEBI:29034"/>
    </ligand>
</feature>
<feature type="domain" description="Amidohydrolase-related" evidence="8">
    <location>
        <begin position="76"/>
        <end position="413"/>
    </location>
</feature>
<feature type="binding site" evidence="7">
    <location>
        <position position="328"/>
    </location>
    <ligand>
        <name>Zn(2+)</name>
        <dbReference type="ChEBI" id="CHEBI:29105"/>
    </ligand>
</feature>
<keyword evidence="3 7" id="KW-0378">Hydrolase</keyword>
<dbReference type="SUPFAM" id="SSF51338">
    <property type="entry name" value="Composite domain of metallo-dependent hydrolases"/>
    <property type="match status" value="1"/>
</dbReference>
<evidence type="ECO:0000256" key="3">
    <source>
        <dbReference type="ARBA" id="ARBA00022801"/>
    </source>
</evidence>
<feature type="binding site" evidence="7">
    <location>
        <position position="157"/>
    </location>
    <ligand>
        <name>4-imidazolone-5-propanoate</name>
        <dbReference type="ChEBI" id="CHEBI:77893"/>
    </ligand>
</feature>
<feature type="binding site" evidence="7">
    <location>
        <position position="333"/>
    </location>
    <ligand>
        <name>4-imidazolone-5-propanoate</name>
        <dbReference type="ChEBI" id="CHEBI:77893"/>
    </ligand>
</feature>
<dbReference type="Gene3D" id="2.30.40.10">
    <property type="entry name" value="Urease, subunit C, domain 1"/>
    <property type="match status" value="1"/>
</dbReference>
<keyword evidence="4 7" id="KW-0369">Histidine metabolism</keyword>
<dbReference type="NCBIfam" id="TIGR01224">
    <property type="entry name" value="hutI"/>
    <property type="match status" value="1"/>
</dbReference>
<name>A0A2U3K3S1_9FIRM</name>
<dbReference type="InterPro" id="IPR006680">
    <property type="entry name" value="Amidohydro-rel"/>
</dbReference>
<feature type="binding site" evidence="7">
    <location>
        <position position="87"/>
    </location>
    <ligand>
        <name>Fe(3+)</name>
        <dbReference type="ChEBI" id="CHEBI:29034"/>
    </ligand>
</feature>
<dbReference type="OrthoDB" id="9776455at2"/>
<keyword evidence="5 7" id="KW-0862">Zinc</keyword>
<evidence type="ECO:0000256" key="5">
    <source>
        <dbReference type="ARBA" id="ARBA00022833"/>
    </source>
</evidence>
<dbReference type="PANTHER" id="PTHR42752">
    <property type="entry name" value="IMIDAZOLONEPROPIONASE"/>
    <property type="match status" value="1"/>
</dbReference>
<dbReference type="PANTHER" id="PTHR42752:SF1">
    <property type="entry name" value="IMIDAZOLONEPROPIONASE-RELATED"/>
    <property type="match status" value="1"/>
</dbReference>
<feature type="binding site" evidence="7">
    <location>
        <position position="253"/>
    </location>
    <ligand>
        <name>Zn(2+)</name>
        <dbReference type="ChEBI" id="CHEBI:29105"/>
    </ligand>
</feature>
<dbReference type="GO" id="GO:0050480">
    <property type="term" value="F:imidazolonepropionase activity"/>
    <property type="evidence" value="ECO:0007669"/>
    <property type="project" value="UniProtKB-UniRule"/>
</dbReference>
<comment type="catalytic activity">
    <reaction evidence="7">
        <text>4-imidazolone-5-propanoate + H2O = N-formimidoyl-L-glutamate</text>
        <dbReference type="Rhea" id="RHEA:23660"/>
        <dbReference type="ChEBI" id="CHEBI:15377"/>
        <dbReference type="ChEBI" id="CHEBI:58928"/>
        <dbReference type="ChEBI" id="CHEBI:77893"/>
        <dbReference type="EC" id="3.5.2.7"/>
    </reaction>
</comment>
<feature type="binding site" evidence="7">
    <location>
        <position position="85"/>
    </location>
    <ligand>
        <name>Zn(2+)</name>
        <dbReference type="ChEBI" id="CHEBI:29105"/>
    </ligand>
</feature>
<comment type="similarity">
    <text evidence="7">Belongs to the metallo-dependent hydrolases superfamily. HutI family.</text>
</comment>
<organism evidence="9 10">
    <name type="scientific">Candidatus Desulfosporosinus infrequens</name>
    <dbReference type="NCBI Taxonomy" id="2043169"/>
    <lineage>
        <taxon>Bacteria</taxon>
        <taxon>Bacillati</taxon>
        <taxon>Bacillota</taxon>
        <taxon>Clostridia</taxon>
        <taxon>Eubacteriales</taxon>
        <taxon>Desulfitobacteriaceae</taxon>
        <taxon>Desulfosporosinus</taxon>
    </lineage>
</organism>
<dbReference type="Proteomes" id="UP000238916">
    <property type="component" value="Unassembled WGS sequence"/>
</dbReference>
<feature type="binding site" evidence="7">
    <location>
        <position position="330"/>
    </location>
    <ligand>
        <name>N-formimidoyl-L-glutamate</name>
        <dbReference type="ChEBI" id="CHEBI:58928"/>
    </ligand>
</feature>
<comment type="subcellular location">
    <subcellularLocation>
        <location evidence="7">Cytoplasm</location>
    </subcellularLocation>
</comment>
<feature type="binding site" evidence="7">
    <location>
        <position position="94"/>
    </location>
    <ligand>
        <name>4-imidazolone-5-propanoate</name>
        <dbReference type="ChEBI" id="CHEBI:77893"/>
    </ligand>
</feature>
<dbReference type="InterPro" id="IPR032466">
    <property type="entry name" value="Metal_Hydrolase"/>
</dbReference>
<dbReference type="AlphaFoldDB" id="A0A2U3K3S1"/>
<dbReference type="Gene3D" id="3.20.20.140">
    <property type="entry name" value="Metal-dependent hydrolases"/>
    <property type="match status" value="1"/>
</dbReference>
<dbReference type="GO" id="GO:0005737">
    <property type="term" value="C:cytoplasm"/>
    <property type="evidence" value="ECO:0007669"/>
    <property type="project" value="UniProtKB-SubCell"/>
</dbReference>
<keyword evidence="6 7" id="KW-0408">Iron</keyword>
<feature type="binding site" evidence="7">
    <location>
        <position position="85"/>
    </location>
    <ligand>
        <name>Fe(3+)</name>
        <dbReference type="ChEBI" id="CHEBI:29034"/>
    </ligand>
</feature>
<feature type="binding site" evidence="7">
    <location>
        <position position="253"/>
    </location>
    <ligand>
        <name>Fe(3+)</name>
        <dbReference type="ChEBI" id="CHEBI:29034"/>
    </ligand>
</feature>
<protein>
    <recommendedName>
        <fullName evidence="1 7">Imidazolonepropionase</fullName>
        <ecNumber evidence="1 7">3.5.2.7</ecNumber>
    </recommendedName>
    <alternativeName>
        <fullName evidence="7">Imidazolone-5-propionate hydrolase</fullName>
    </alternativeName>
</protein>